<accession>A0A518FP21</accession>
<dbReference type="AlphaFoldDB" id="A0A518FP21"/>
<reference evidence="2 3" key="1">
    <citation type="submission" date="2019-02" db="EMBL/GenBank/DDBJ databases">
        <title>Deep-cultivation of Planctomycetes and their phenomic and genomic characterization uncovers novel biology.</title>
        <authorList>
            <person name="Wiegand S."/>
            <person name="Jogler M."/>
            <person name="Boedeker C."/>
            <person name="Pinto D."/>
            <person name="Vollmers J."/>
            <person name="Rivas-Marin E."/>
            <person name="Kohn T."/>
            <person name="Peeters S.H."/>
            <person name="Heuer A."/>
            <person name="Rast P."/>
            <person name="Oberbeckmann S."/>
            <person name="Bunk B."/>
            <person name="Jeske O."/>
            <person name="Meyerdierks A."/>
            <person name="Storesund J.E."/>
            <person name="Kallscheuer N."/>
            <person name="Luecker S."/>
            <person name="Lage O.M."/>
            <person name="Pohl T."/>
            <person name="Merkel B.J."/>
            <person name="Hornburger P."/>
            <person name="Mueller R.-W."/>
            <person name="Bruemmer F."/>
            <person name="Labrenz M."/>
            <person name="Spormann A.M."/>
            <person name="Op den Camp H."/>
            <person name="Overmann J."/>
            <person name="Amann R."/>
            <person name="Jetten M.S.M."/>
            <person name="Mascher T."/>
            <person name="Medema M.H."/>
            <person name="Devos D.P."/>
            <person name="Kaster A.-K."/>
            <person name="Ovreas L."/>
            <person name="Rohde M."/>
            <person name="Galperin M.Y."/>
            <person name="Jogler C."/>
        </authorList>
    </citation>
    <scope>NUCLEOTIDE SEQUENCE [LARGE SCALE GENOMIC DNA]</scope>
    <source>
        <strain evidence="2 3">Pan153</strain>
    </source>
</reference>
<protein>
    <submittedName>
        <fullName evidence="2">Uncharacterized protein</fullName>
    </submittedName>
</protein>
<evidence type="ECO:0000313" key="2">
    <source>
        <dbReference type="EMBL" id="QDV18089.1"/>
    </source>
</evidence>
<feature type="compositionally biased region" description="Basic residues" evidence="1">
    <location>
        <begin position="41"/>
        <end position="68"/>
    </location>
</feature>
<name>A0A518FP21_9PLAN</name>
<organism evidence="2 3">
    <name type="scientific">Gimesia panareensis</name>
    <dbReference type="NCBI Taxonomy" id="2527978"/>
    <lineage>
        <taxon>Bacteria</taxon>
        <taxon>Pseudomonadati</taxon>
        <taxon>Planctomycetota</taxon>
        <taxon>Planctomycetia</taxon>
        <taxon>Planctomycetales</taxon>
        <taxon>Planctomycetaceae</taxon>
        <taxon>Gimesia</taxon>
    </lineage>
</organism>
<gene>
    <name evidence="2" type="ORF">Pan153_27460</name>
</gene>
<dbReference type="Proteomes" id="UP000320839">
    <property type="component" value="Chromosome"/>
</dbReference>
<evidence type="ECO:0000256" key="1">
    <source>
        <dbReference type="SAM" id="MobiDB-lite"/>
    </source>
</evidence>
<evidence type="ECO:0000313" key="3">
    <source>
        <dbReference type="Proteomes" id="UP000320839"/>
    </source>
</evidence>
<sequence>MKQRVRNFSWIIGILGLLGVLLQSLQVQIEHTHTGGESTHSHSHGHAHGHSHGHSHSHSHAGHSHGHAHSHDHQPAPATKIAQAPHRHVHITLLWWEFTMPLPASDSDQTPVAVVREEEIEEAETRNGAAPPGGLCVSAIPIERLISELVSSWMSITPPARNRVPVRDSRFAYLSATAACYQRLRDTPPVPPPQRTLSVSFS</sequence>
<feature type="region of interest" description="Disordered" evidence="1">
    <location>
        <begin position="32"/>
        <end position="83"/>
    </location>
</feature>
<dbReference type="EMBL" id="CP036317">
    <property type="protein sequence ID" value="QDV18089.1"/>
    <property type="molecule type" value="Genomic_DNA"/>
</dbReference>
<proteinExistence type="predicted"/>